<organism evidence="1">
    <name type="scientific">Anopheles darlingi</name>
    <name type="common">Mosquito</name>
    <dbReference type="NCBI Taxonomy" id="43151"/>
    <lineage>
        <taxon>Eukaryota</taxon>
        <taxon>Metazoa</taxon>
        <taxon>Ecdysozoa</taxon>
        <taxon>Arthropoda</taxon>
        <taxon>Hexapoda</taxon>
        <taxon>Insecta</taxon>
        <taxon>Pterygota</taxon>
        <taxon>Neoptera</taxon>
        <taxon>Endopterygota</taxon>
        <taxon>Diptera</taxon>
        <taxon>Nematocera</taxon>
        <taxon>Culicoidea</taxon>
        <taxon>Culicidae</taxon>
        <taxon>Anophelinae</taxon>
        <taxon>Anopheles</taxon>
    </lineage>
</organism>
<reference evidence="1" key="1">
    <citation type="submission" date="2018-01" db="EMBL/GenBank/DDBJ databases">
        <title>An insight into the sialome of Amazonian anophelines.</title>
        <authorList>
            <person name="Ribeiro J.M."/>
            <person name="Scarpassa V."/>
            <person name="Calvo E."/>
        </authorList>
    </citation>
    <scope>NUCLEOTIDE SEQUENCE</scope>
</reference>
<proteinExistence type="predicted"/>
<dbReference type="AlphaFoldDB" id="A0A2M4D6D8"/>
<accession>A0A2M4D6D8</accession>
<dbReference type="EMBL" id="GGFL01008962">
    <property type="protein sequence ID" value="MBW73140.1"/>
    <property type="molecule type" value="Transcribed_RNA"/>
</dbReference>
<sequence length="75" mass="8445">MCVCVCVRGWDYILFFFLFSFHQPSRSLLPSPRSVLFASVHFSLLHALKNQYSTPYLVSIRFCSGVPGGVFPRGG</sequence>
<evidence type="ECO:0000313" key="1">
    <source>
        <dbReference type="EMBL" id="MBW73140.1"/>
    </source>
</evidence>
<name>A0A2M4D6D8_ANODA</name>
<protein>
    <submittedName>
        <fullName evidence="1">Putative secreted protein</fullName>
    </submittedName>
</protein>